<evidence type="ECO:0000256" key="1">
    <source>
        <dbReference type="ARBA" id="ARBA00005417"/>
    </source>
</evidence>
<proteinExistence type="inferred from homology"/>
<dbReference type="CDD" id="cd03255">
    <property type="entry name" value="ABC_MJ0796_LolCDE_FtsE"/>
    <property type="match status" value="1"/>
</dbReference>
<evidence type="ECO:0000313" key="7">
    <source>
        <dbReference type="Proteomes" id="UP000237889"/>
    </source>
</evidence>
<reference evidence="6 7" key="1">
    <citation type="submission" date="2018-03" db="EMBL/GenBank/DDBJ databases">
        <title>Genome sequencing of Phreatobacter sp.</title>
        <authorList>
            <person name="Kim S.-J."/>
            <person name="Heo J."/>
            <person name="Kwon S.-W."/>
        </authorList>
    </citation>
    <scope>NUCLEOTIDE SEQUENCE [LARGE SCALE GENOMIC DNA]</scope>
    <source>
        <strain evidence="6 7">S-12</strain>
    </source>
</reference>
<keyword evidence="2" id="KW-0813">Transport</keyword>
<dbReference type="AlphaFoldDB" id="A0A2S0NGB9"/>
<gene>
    <name evidence="6" type="ORF">C6569_20440</name>
</gene>
<dbReference type="Gene3D" id="3.40.50.300">
    <property type="entry name" value="P-loop containing nucleotide triphosphate hydrolases"/>
    <property type="match status" value="1"/>
</dbReference>
<evidence type="ECO:0000256" key="4">
    <source>
        <dbReference type="ARBA" id="ARBA00022840"/>
    </source>
</evidence>
<dbReference type="InterPro" id="IPR027417">
    <property type="entry name" value="P-loop_NTPase"/>
</dbReference>
<evidence type="ECO:0000313" key="6">
    <source>
        <dbReference type="EMBL" id="AVO47220.1"/>
    </source>
</evidence>
<dbReference type="InterPro" id="IPR015854">
    <property type="entry name" value="ABC_transpr_LolD-like"/>
</dbReference>
<keyword evidence="4" id="KW-0067">ATP-binding</keyword>
<dbReference type="GO" id="GO:0005886">
    <property type="term" value="C:plasma membrane"/>
    <property type="evidence" value="ECO:0007669"/>
    <property type="project" value="TreeGrafter"/>
</dbReference>
<dbReference type="InterPro" id="IPR014324">
    <property type="entry name" value="ABC_heterocyst_DevA"/>
</dbReference>
<dbReference type="InterPro" id="IPR003439">
    <property type="entry name" value="ABC_transporter-like_ATP-bd"/>
</dbReference>
<protein>
    <submittedName>
        <fullName evidence="6">ABC transporter</fullName>
    </submittedName>
</protein>
<dbReference type="RefSeq" id="WP_106750590.1">
    <property type="nucleotide sequence ID" value="NZ_CP027668.1"/>
</dbReference>
<dbReference type="PANTHER" id="PTHR24220">
    <property type="entry name" value="IMPORT ATP-BINDING PROTEIN"/>
    <property type="match status" value="1"/>
</dbReference>
<sequence>MTEAAITVRGLDHFFGEGDARKQALFDINLEVARGSLTVLMGPSGSGKTTLLTLMGCLREVHAGSIRLLDQDLFDADETTRIVMRRRLGFIFQAHNLHDSLTARQNVVMGLQVHGRGDGKRHAAAADHILALLGLGERLDYLPANLSGGQKQRVAIARALVSNPDIIFADEPTAALDKVSGLATVQLFKDLGQARRTTTVMVTHDPRILDLADRVVTLQDGRIVEDRAGVMRDNAQPR</sequence>
<evidence type="ECO:0000259" key="5">
    <source>
        <dbReference type="PROSITE" id="PS50893"/>
    </source>
</evidence>
<dbReference type="InterPro" id="IPR003593">
    <property type="entry name" value="AAA+_ATPase"/>
</dbReference>
<accession>A0A2S0NGB9</accession>
<evidence type="ECO:0000256" key="3">
    <source>
        <dbReference type="ARBA" id="ARBA00022741"/>
    </source>
</evidence>
<dbReference type="EMBL" id="CP027668">
    <property type="protein sequence ID" value="AVO47220.1"/>
    <property type="molecule type" value="Genomic_DNA"/>
</dbReference>
<dbReference type="GO" id="GO:0016887">
    <property type="term" value="F:ATP hydrolysis activity"/>
    <property type="evidence" value="ECO:0007669"/>
    <property type="project" value="InterPro"/>
</dbReference>
<dbReference type="InterPro" id="IPR017911">
    <property type="entry name" value="MacB-like_ATP-bd"/>
</dbReference>
<dbReference type="Proteomes" id="UP000237889">
    <property type="component" value="Chromosome"/>
</dbReference>
<comment type="similarity">
    <text evidence="1">Belongs to the ABC transporter superfamily.</text>
</comment>
<dbReference type="GO" id="GO:0022857">
    <property type="term" value="F:transmembrane transporter activity"/>
    <property type="evidence" value="ECO:0007669"/>
    <property type="project" value="TreeGrafter"/>
</dbReference>
<dbReference type="PROSITE" id="PS00211">
    <property type="entry name" value="ABC_TRANSPORTER_1"/>
    <property type="match status" value="1"/>
</dbReference>
<keyword evidence="3" id="KW-0547">Nucleotide-binding</keyword>
<dbReference type="NCBIfam" id="TIGR02982">
    <property type="entry name" value="heterocyst_DevA"/>
    <property type="match status" value="1"/>
</dbReference>
<organism evidence="6 7">
    <name type="scientific">Phreatobacter cathodiphilus</name>
    <dbReference type="NCBI Taxonomy" id="1868589"/>
    <lineage>
        <taxon>Bacteria</taxon>
        <taxon>Pseudomonadati</taxon>
        <taxon>Pseudomonadota</taxon>
        <taxon>Alphaproteobacteria</taxon>
        <taxon>Hyphomicrobiales</taxon>
        <taxon>Phreatobacteraceae</taxon>
        <taxon>Phreatobacter</taxon>
    </lineage>
</organism>
<evidence type="ECO:0000256" key="2">
    <source>
        <dbReference type="ARBA" id="ARBA00022448"/>
    </source>
</evidence>
<dbReference type="SMART" id="SM00382">
    <property type="entry name" value="AAA"/>
    <property type="match status" value="1"/>
</dbReference>
<dbReference type="SUPFAM" id="SSF52540">
    <property type="entry name" value="P-loop containing nucleoside triphosphate hydrolases"/>
    <property type="match status" value="1"/>
</dbReference>
<dbReference type="PANTHER" id="PTHR24220:SF376">
    <property type="entry name" value="ABC TRANSPORTER"/>
    <property type="match status" value="1"/>
</dbReference>
<dbReference type="OrthoDB" id="9786950at2"/>
<dbReference type="KEGG" id="phr:C6569_20440"/>
<feature type="domain" description="ABC transporter" evidence="5">
    <location>
        <begin position="8"/>
        <end position="237"/>
    </location>
</feature>
<keyword evidence="7" id="KW-1185">Reference proteome</keyword>
<name>A0A2S0NGB9_9HYPH</name>
<dbReference type="PROSITE" id="PS50893">
    <property type="entry name" value="ABC_TRANSPORTER_2"/>
    <property type="match status" value="1"/>
</dbReference>
<dbReference type="Pfam" id="PF00005">
    <property type="entry name" value="ABC_tran"/>
    <property type="match status" value="1"/>
</dbReference>
<dbReference type="GO" id="GO:0005524">
    <property type="term" value="F:ATP binding"/>
    <property type="evidence" value="ECO:0007669"/>
    <property type="project" value="UniProtKB-KW"/>
</dbReference>
<dbReference type="InterPro" id="IPR017871">
    <property type="entry name" value="ABC_transporter-like_CS"/>
</dbReference>